<dbReference type="AlphaFoldDB" id="A0A5D3GA66"/>
<protein>
    <submittedName>
        <fullName evidence="3">Phage holin, lambda family</fullName>
    </submittedName>
</protein>
<dbReference type="EMBL" id="VSRO01000028">
    <property type="protein sequence ID" value="TYK53894.1"/>
    <property type="molecule type" value="Genomic_DNA"/>
</dbReference>
<feature type="transmembrane region" description="Helical" evidence="1">
    <location>
        <begin position="48"/>
        <end position="64"/>
    </location>
</feature>
<dbReference type="Proteomes" id="UP000324029">
    <property type="component" value="Unassembled WGS sequence"/>
</dbReference>
<dbReference type="NCBIfam" id="TIGR01594">
    <property type="entry name" value="holin_lambda"/>
    <property type="match status" value="1"/>
</dbReference>
<gene>
    <name evidence="3" type="ORF">FXO26_16255</name>
    <name evidence="2" type="ORF">FXO26_30365</name>
</gene>
<comment type="caution">
    <text evidence="3">The sequence shown here is derived from an EMBL/GenBank/DDBJ whole genome shotgun (WGS) entry which is preliminary data.</text>
</comment>
<reference evidence="3 4" key="2">
    <citation type="submission" date="2019-08" db="EMBL/GenBank/DDBJ databases">
        <authorList>
            <person name="Brilhante M."/>
            <person name="Perreten V."/>
        </authorList>
    </citation>
    <scope>NUCLEOTIDE SEQUENCE [LARGE SCALE GENOMIC DNA]</scope>
    <source>
        <strain evidence="3 4">MCP106</strain>
    </source>
</reference>
<evidence type="ECO:0000313" key="2">
    <source>
        <dbReference type="EMBL" id="TYK53894.1"/>
    </source>
</evidence>
<dbReference type="EMBL" id="VSRO01000007">
    <property type="protein sequence ID" value="TYK57273.1"/>
    <property type="molecule type" value="Genomic_DNA"/>
</dbReference>
<dbReference type="InterPro" id="IPR006481">
    <property type="entry name" value="Phage_lambda_GpS_holin"/>
</dbReference>
<organism evidence="3 4">
    <name type="scientific">Pseudomonas synxantha</name>
    <dbReference type="NCBI Taxonomy" id="47883"/>
    <lineage>
        <taxon>Bacteria</taxon>
        <taxon>Pseudomonadati</taxon>
        <taxon>Pseudomonadota</taxon>
        <taxon>Gammaproteobacteria</taxon>
        <taxon>Pseudomonadales</taxon>
        <taxon>Pseudomonadaceae</taxon>
        <taxon>Pseudomonas</taxon>
    </lineage>
</organism>
<name>A0A5D3GA66_9PSED</name>
<evidence type="ECO:0000313" key="3">
    <source>
        <dbReference type="EMBL" id="TYK57273.1"/>
    </source>
</evidence>
<keyword evidence="1" id="KW-1133">Transmembrane helix</keyword>
<proteinExistence type="predicted"/>
<keyword evidence="1" id="KW-0812">Transmembrane</keyword>
<accession>A0A5D3GA66</accession>
<reference evidence="3 4" key="1">
    <citation type="submission" date="2019-08" db="EMBL/GenBank/DDBJ databases">
        <title>Subclass B2 metallo-beta lactamase from Pseudomonas synxantha.</title>
        <authorList>
            <person name="Poirel L."/>
            <person name="Palmieri M."/>
            <person name="Masseron A."/>
            <person name="Perreten V."/>
            <person name="Nordman P."/>
        </authorList>
    </citation>
    <scope>NUCLEOTIDE SEQUENCE [LARGE SCALE GENOMIC DNA]</scope>
    <source>
        <strain evidence="3 4">MCP106</strain>
    </source>
</reference>
<feature type="transmembrane region" description="Helical" evidence="1">
    <location>
        <begin position="20"/>
        <end position="41"/>
    </location>
</feature>
<keyword evidence="1" id="KW-0472">Membrane</keyword>
<dbReference type="Pfam" id="PF05106">
    <property type="entry name" value="Phage_holin_3_1"/>
    <property type="match status" value="1"/>
</dbReference>
<evidence type="ECO:0000313" key="4">
    <source>
        <dbReference type="Proteomes" id="UP000324029"/>
    </source>
</evidence>
<sequence>MPNMPDKPDTWVLVLAWLSQHAPAFYAAGFAISISALRIIYGGGTRKAAFFESLLCGCITLSMLSGLELIGIPPSAAGLLGGMVGLLGVDKVRAFADRVTGFKLPGRSSE</sequence>
<dbReference type="RefSeq" id="WP_138761615.1">
    <property type="nucleotide sequence ID" value="NZ_VSRO01000007.1"/>
</dbReference>
<evidence type="ECO:0000256" key="1">
    <source>
        <dbReference type="SAM" id="Phobius"/>
    </source>
</evidence>